<organism evidence="3 4">
    <name type="scientific">Streptomyces tropicalis</name>
    <dbReference type="NCBI Taxonomy" id="3034234"/>
    <lineage>
        <taxon>Bacteria</taxon>
        <taxon>Bacillati</taxon>
        <taxon>Actinomycetota</taxon>
        <taxon>Actinomycetes</taxon>
        <taxon>Kitasatosporales</taxon>
        <taxon>Streptomycetaceae</taxon>
        <taxon>Streptomyces</taxon>
    </lineage>
</organism>
<keyword evidence="2" id="KW-0732">Signal</keyword>
<evidence type="ECO:0008006" key="5">
    <source>
        <dbReference type="Google" id="ProtNLM"/>
    </source>
</evidence>
<dbReference type="EMBL" id="JARJBB010000003">
    <property type="protein sequence ID" value="MDF3298478.1"/>
    <property type="molecule type" value="Genomic_DNA"/>
</dbReference>
<feature type="region of interest" description="Disordered" evidence="1">
    <location>
        <begin position="33"/>
        <end position="125"/>
    </location>
</feature>
<keyword evidence="4" id="KW-1185">Reference proteome</keyword>
<sequence>MFRGRSARTVLALLAALLLSLPFLAATPAFASAHTPRHVEARTATGTHPAAATPCDGKLTPHDCGPSGAPTHPLRTRERQRTADCAPQAPERSTRTAGPAAHEAAGSGALPSRTPGPPAGRTPAALQVFRC</sequence>
<feature type="signal peptide" evidence="2">
    <location>
        <begin position="1"/>
        <end position="25"/>
    </location>
</feature>
<name>A0ABT6A1G4_9ACTN</name>
<feature type="compositionally biased region" description="Low complexity" evidence="1">
    <location>
        <begin position="42"/>
        <end position="53"/>
    </location>
</feature>
<proteinExistence type="predicted"/>
<dbReference type="Proteomes" id="UP001221150">
    <property type="component" value="Unassembled WGS sequence"/>
</dbReference>
<feature type="chain" id="PRO_5045564995" description="Secreted protein" evidence="2">
    <location>
        <begin position="26"/>
        <end position="131"/>
    </location>
</feature>
<evidence type="ECO:0000256" key="1">
    <source>
        <dbReference type="SAM" id="MobiDB-lite"/>
    </source>
</evidence>
<evidence type="ECO:0000313" key="3">
    <source>
        <dbReference type="EMBL" id="MDF3298478.1"/>
    </source>
</evidence>
<evidence type="ECO:0000313" key="4">
    <source>
        <dbReference type="Proteomes" id="UP001221150"/>
    </source>
</evidence>
<comment type="caution">
    <text evidence="3">The sequence shown here is derived from an EMBL/GenBank/DDBJ whole genome shotgun (WGS) entry which is preliminary data.</text>
</comment>
<accession>A0ABT6A1G4</accession>
<protein>
    <recommendedName>
        <fullName evidence="5">Secreted protein</fullName>
    </recommendedName>
</protein>
<gene>
    <name evidence="3" type="ORF">P3H78_07500</name>
</gene>
<reference evidence="3 4" key="1">
    <citation type="submission" date="2023-03" db="EMBL/GenBank/DDBJ databases">
        <title>Draft genome sequence of Streptomyces sp. K1PA1 isolated from peat swamp forest in Thailand.</title>
        <authorList>
            <person name="Klaysubun C."/>
            <person name="Duangmal K."/>
        </authorList>
    </citation>
    <scope>NUCLEOTIDE SEQUENCE [LARGE SCALE GENOMIC DNA]</scope>
    <source>
        <strain evidence="3 4">K1PA1</strain>
    </source>
</reference>
<dbReference type="RefSeq" id="WP_276108029.1">
    <property type="nucleotide sequence ID" value="NZ_JARJBB010000003.1"/>
</dbReference>
<evidence type="ECO:0000256" key="2">
    <source>
        <dbReference type="SAM" id="SignalP"/>
    </source>
</evidence>